<proteinExistence type="predicted"/>
<dbReference type="EMBL" id="CAFABK010000015">
    <property type="protein sequence ID" value="CAB4826257.1"/>
    <property type="molecule type" value="Genomic_DNA"/>
</dbReference>
<dbReference type="AlphaFoldDB" id="A0A6J7A054"/>
<name>A0A6J7A054_9ZZZZ</name>
<dbReference type="GO" id="GO:0005829">
    <property type="term" value="C:cytosol"/>
    <property type="evidence" value="ECO:0007669"/>
    <property type="project" value="TreeGrafter"/>
</dbReference>
<dbReference type="Gene3D" id="3.20.20.30">
    <property type="entry name" value="Luciferase-like domain"/>
    <property type="match status" value="1"/>
</dbReference>
<dbReference type="PANTHER" id="PTHR30137">
    <property type="entry name" value="LUCIFERASE-LIKE MONOOXYGENASE"/>
    <property type="match status" value="1"/>
</dbReference>
<dbReference type="SUPFAM" id="SSF51679">
    <property type="entry name" value="Bacterial luciferase-like"/>
    <property type="match status" value="1"/>
</dbReference>
<dbReference type="InterPro" id="IPR036661">
    <property type="entry name" value="Luciferase-like_sf"/>
</dbReference>
<dbReference type="InterPro" id="IPR050766">
    <property type="entry name" value="Bact_Lucif_Oxidored"/>
</dbReference>
<dbReference type="InterPro" id="IPR011251">
    <property type="entry name" value="Luciferase-like_dom"/>
</dbReference>
<reference evidence="2" key="1">
    <citation type="submission" date="2020-05" db="EMBL/GenBank/DDBJ databases">
        <authorList>
            <person name="Chiriac C."/>
            <person name="Salcher M."/>
            <person name="Ghai R."/>
            <person name="Kavagutti S V."/>
        </authorList>
    </citation>
    <scope>NUCLEOTIDE SEQUENCE</scope>
</reference>
<dbReference type="Pfam" id="PF00296">
    <property type="entry name" value="Bac_luciferase"/>
    <property type="match status" value="1"/>
</dbReference>
<gene>
    <name evidence="2" type="ORF">UFOPK3204_00519</name>
</gene>
<dbReference type="PANTHER" id="PTHR30137:SF6">
    <property type="entry name" value="LUCIFERASE-LIKE MONOOXYGENASE"/>
    <property type="match status" value="1"/>
</dbReference>
<feature type="domain" description="Luciferase-like" evidence="1">
    <location>
        <begin position="21"/>
        <end position="311"/>
    </location>
</feature>
<evidence type="ECO:0000313" key="2">
    <source>
        <dbReference type="EMBL" id="CAB4826257.1"/>
    </source>
</evidence>
<dbReference type="GO" id="GO:0016705">
    <property type="term" value="F:oxidoreductase activity, acting on paired donors, with incorporation or reduction of molecular oxygen"/>
    <property type="evidence" value="ECO:0007669"/>
    <property type="project" value="InterPro"/>
</dbReference>
<protein>
    <submittedName>
        <fullName evidence="2">Unannotated protein</fullName>
    </submittedName>
</protein>
<organism evidence="2">
    <name type="scientific">freshwater metagenome</name>
    <dbReference type="NCBI Taxonomy" id="449393"/>
    <lineage>
        <taxon>unclassified sequences</taxon>
        <taxon>metagenomes</taxon>
        <taxon>ecological metagenomes</taxon>
    </lineage>
</organism>
<evidence type="ECO:0000259" key="1">
    <source>
        <dbReference type="Pfam" id="PF00296"/>
    </source>
</evidence>
<accession>A0A6J7A054</accession>
<sequence>MKFAISFSNIAPPEGNLSWAQMAQDMVSLAPEIEEMGFDGIHVLEHHFQRDGWNPSPLLALAAISSVTKRIRLATDILLATLYNPVKLAEDTAVLDNLCGGRLTLGLAPGYVTEEFAGLMVPYESRARRFEEVVNILQLAWTQEVFDYEGEFFTIPETRLTPKPLQSPHPPLWYGVSGPRMMMRAALRGALLVGSPRHTLSELVEHFRHYQEACVATGFVPTERPIGRGVFIAPTSREAVDAAAPGVTHLFRELYGRKSAAGERVLTADDGSMISDSASVDFETFRQRYIIGTPSEAIERIIQLREEVGMTEIVAWTQLPFVTREQTLQSARLMAEKVIPAFR</sequence>